<dbReference type="Proteomes" id="UP001188597">
    <property type="component" value="Unassembled WGS sequence"/>
</dbReference>
<dbReference type="InterPro" id="IPR056592">
    <property type="entry name" value="Beta-prop_At3g26010-like"/>
</dbReference>
<dbReference type="PANTHER" id="PTHR35546">
    <property type="entry name" value="F-BOX PROTEIN INTERACTION DOMAIN PROTEIN-RELATED"/>
    <property type="match status" value="1"/>
</dbReference>
<protein>
    <recommendedName>
        <fullName evidence="6">F-box domain-containing protein</fullName>
    </recommendedName>
</protein>
<accession>A0AA89AJ24</accession>
<feature type="domain" description="F-box protein At3g26010-like beta-propeller" evidence="3">
    <location>
        <begin position="181"/>
        <end position="311"/>
    </location>
</feature>
<dbReference type="CDD" id="cd09917">
    <property type="entry name" value="F-box_SF"/>
    <property type="match status" value="1"/>
</dbReference>
<dbReference type="InterPro" id="IPR001810">
    <property type="entry name" value="F-box_dom"/>
</dbReference>
<feature type="region of interest" description="Disordered" evidence="1">
    <location>
        <begin position="497"/>
        <end position="516"/>
    </location>
</feature>
<feature type="domain" description="F-box" evidence="2">
    <location>
        <begin position="82"/>
        <end position="115"/>
    </location>
</feature>
<reference evidence="4" key="1">
    <citation type="submission" date="2022-12" db="EMBL/GenBank/DDBJ databases">
        <title>Draft genome assemblies for two species of Escallonia (Escalloniales).</title>
        <authorList>
            <person name="Chanderbali A."/>
            <person name="Dervinis C."/>
            <person name="Anghel I."/>
            <person name="Soltis D."/>
            <person name="Soltis P."/>
            <person name="Zapata F."/>
        </authorList>
    </citation>
    <scope>NUCLEOTIDE SEQUENCE</scope>
    <source>
        <strain evidence="4">UCBG64.0493</strain>
        <tissue evidence="4">Leaf</tissue>
    </source>
</reference>
<organism evidence="4 5">
    <name type="scientific">Escallonia herrerae</name>
    <dbReference type="NCBI Taxonomy" id="1293975"/>
    <lineage>
        <taxon>Eukaryota</taxon>
        <taxon>Viridiplantae</taxon>
        <taxon>Streptophyta</taxon>
        <taxon>Embryophyta</taxon>
        <taxon>Tracheophyta</taxon>
        <taxon>Spermatophyta</taxon>
        <taxon>Magnoliopsida</taxon>
        <taxon>eudicotyledons</taxon>
        <taxon>Gunneridae</taxon>
        <taxon>Pentapetalae</taxon>
        <taxon>asterids</taxon>
        <taxon>campanulids</taxon>
        <taxon>Escalloniales</taxon>
        <taxon>Escalloniaceae</taxon>
        <taxon>Escallonia</taxon>
    </lineage>
</organism>
<evidence type="ECO:0008006" key="6">
    <source>
        <dbReference type="Google" id="ProtNLM"/>
    </source>
</evidence>
<dbReference type="SUPFAM" id="SSF81383">
    <property type="entry name" value="F-box domain"/>
    <property type="match status" value="1"/>
</dbReference>
<comment type="caution">
    <text evidence="4">The sequence shown here is derived from an EMBL/GenBank/DDBJ whole genome shotgun (WGS) entry which is preliminary data.</text>
</comment>
<evidence type="ECO:0000313" key="4">
    <source>
        <dbReference type="EMBL" id="KAK3004185.1"/>
    </source>
</evidence>
<name>A0AA89AJ24_9ASTE</name>
<dbReference type="PANTHER" id="PTHR35546:SF130">
    <property type="entry name" value="EXPRESSED PROTEIN"/>
    <property type="match status" value="1"/>
</dbReference>
<feature type="compositionally biased region" description="Basic residues" evidence="1">
    <location>
        <begin position="501"/>
        <end position="516"/>
    </location>
</feature>
<evidence type="ECO:0000313" key="5">
    <source>
        <dbReference type="Proteomes" id="UP001188597"/>
    </source>
</evidence>
<keyword evidence="5" id="KW-1185">Reference proteome</keyword>
<gene>
    <name evidence="4" type="ORF">RJ639_020091</name>
</gene>
<evidence type="ECO:0000259" key="2">
    <source>
        <dbReference type="Pfam" id="PF00646"/>
    </source>
</evidence>
<sequence>MRTTRCYGSRFDAGGSIVSIVVIQRANSTNMGSTEEATGADERLITLIEGEEEEVKGSTIVKDDVDITVLAELISKAPGKSEIMLEIFSRLSPPAVCKFRCVSKSMSKFTRSLYFAAKHSQNCRAISTSTFTGFFFQPETKYLDYYERSRKPKERRGDVQFVPIESEAGRLPDLSLTFLKQKNKRDEVGLIDSCNGLLLCNNTAVNRAKTYFVCNPLTKEKVALPHPGYRSMRSFFALLAGFTSTGYLQYRVVCLRRPKFGGSDSCSKLSMLSSRTGEWEELGEELPPLCHETMMGSKVFVNGRLFWDCLEGHILICHLNTMKNHKSYDLIEAPRAPLGRCLWKFEEKLRCYCHGFPDEYPAWYLNTNDKKDLKWGFDGSAEFETLTEDISVKLSAQRGIRTMKEIQLVRFRIIGYIPESETLFLYIPDSLYSYQLSKKRLEFVGGATRTWKYHSPSCVFPFVHSFAPMQTWTNAEQRDGNNDAMGDFTEVNTLYETSGNKSRRKKSRRKTRDGAR</sequence>
<evidence type="ECO:0000259" key="3">
    <source>
        <dbReference type="Pfam" id="PF24750"/>
    </source>
</evidence>
<evidence type="ECO:0000256" key="1">
    <source>
        <dbReference type="SAM" id="MobiDB-lite"/>
    </source>
</evidence>
<dbReference type="InterPro" id="IPR055290">
    <property type="entry name" value="At3g26010-like"/>
</dbReference>
<dbReference type="InterPro" id="IPR036047">
    <property type="entry name" value="F-box-like_dom_sf"/>
</dbReference>
<proteinExistence type="predicted"/>
<dbReference type="EMBL" id="JAVXUP010002296">
    <property type="protein sequence ID" value="KAK3004185.1"/>
    <property type="molecule type" value="Genomic_DNA"/>
</dbReference>
<dbReference type="Pfam" id="PF24750">
    <property type="entry name" value="b-prop_At3g26010-like"/>
    <property type="match status" value="1"/>
</dbReference>
<dbReference type="AlphaFoldDB" id="A0AA89AJ24"/>
<dbReference type="Pfam" id="PF00646">
    <property type="entry name" value="F-box"/>
    <property type="match status" value="1"/>
</dbReference>